<accession>A0A284VRJ0</accession>
<evidence type="ECO:0000313" key="2">
    <source>
        <dbReference type="EMBL" id="SNQ61901.1"/>
    </source>
</evidence>
<dbReference type="InterPro" id="IPR012437">
    <property type="entry name" value="DUF1638"/>
</dbReference>
<evidence type="ECO:0000259" key="1">
    <source>
        <dbReference type="Pfam" id="PF07796"/>
    </source>
</evidence>
<sequence length="175" mass="19866">MGLHIDNELLKAEVYRSIREMSGFSDRILIFYGTCGHSLVNIEKDFEGLGCQLYFLKDDKGEIVEDCIGVALGGNDAYAKAMVDSEGEGTFYLTPMWASGRMEIQKEKISELSGLGKMYIRRYRRVAKINTGLSYEPDFDENVRDFARSFNLKVVEIQGSKKIAEQSYQDAKKFP</sequence>
<organism evidence="2 3">
    <name type="scientific">Candidatus Methanoperedens nitratireducens</name>
    <dbReference type="NCBI Taxonomy" id="1392998"/>
    <lineage>
        <taxon>Archaea</taxon>
        <taxon>Methanobacteriati</taxon>
        <taxon>Methanobacteriota</taxon>
        <taxon>Stenosarchaea group</taxon>
        <taxon>Methanomicrobia</taxon>
        <taxon>Methanosarcinales</taxon>
        <taxon>ANME-2 cluster</taxon>
        <taxon>Candidatus Methanoperedentaceae</taxon>
        <taxon>Candidatus Methanoperedens</taxon>
    </lineage>
</organism>
<dbReference type="Pfam" id="PF07796">
    <property type="entry name" value="DUF1638"/>
    <property type="match status" value="1"/>
</dbReference>
<dbReference type="EMBL" id="FZMP01000199">
    <property type="protein sequence ID" value="SNQ61901.1"/>
    <property type="molecule type" value="Genomic_DNA"/>
</dbReference>
<gene>
    <name evidence="2" type="ORF">MNV_520001</name>
</gene>
<evidence type="ECO:0000313" key="3">
    <source>
        <dbReference type="Proteomes" id="UP000218615"/>
    </source>
</evidence>
<name>A0A284VRJ0_9EURY</name>
<dbReference type="AlphaFoldDB" id="A0A284VRJ0"/>
<proteinExistence type="predicted"/>
<protein>
    <recommendedName>
        <fullName evidence="1">DUF1638 domain-containing protein</fullName>
    </recommendedName>
</protein>
<feature type="domain" description="DUF1638" evidence="1">
    <location>
        <begin position="2"/>
        <end position="166"/>
    </location>
</feature>
<keyword evidence="3" id="KW-1185">Reference proteome</keyword>
<reference evidence="3" key="1">
    <citation type="submission" date="2017-06" db="EMBL/GenBank/DDBJ databases">
        <authorList>
            <person name="Cremers G."/>
        </authorList>
    </citation>
    <scope>NUCLEOTIDE SEQUENCE [LARGE SCALE GENOMIC DNA]</scope>
</reference>
<dbReference type="Proteomes" id="UP000218615">
    <property type="component" value="Unassembled WGS sequence"/>
</dbReference>